<comment type="caution">
    <text evidence="1">The sequence shown here is derived from an EMBL/GenBank/DDBJ whole genome shotgun (WGS) entry which is preliminary data.</text>
</comment>
<gene>
    <name evidence="1" type="ORF">BST42_08905</name>
</gene>
<proteinExistence type="predicted"/>
<evidence type="ECO:0000313" key="2">
    <source>
        <dbReference type="Proteomes" id="UP000192534"/>
    </source>
</evidence>
<sequence>MYSNLIAAALVSVAHIVSSSGTGSAPDIISQLQSQGYEVQLNGQPTGGLSQCTVTGVHQAAPTAYVDIDCPAGN</sequence>
<dbReference type="EMBL" id="MVIH01000003">
    <property type="protein sequence ID" value="ORB54902.1"/>
    <property type="molecule type" value="Genomic_DNA"/>
</dbReference>
<organism evidence="1 2">
    <name type="scientific">Mycolicibacterium rhodesiae</name>
    <name type="common">Mycobacterium rhodesiae</name>
    <dbReference type="NCBI Taxonomy" id="36814"/>
    <lineage>
        <taxon>Bacteria</taxon>
        <taxon>Bacillati</taxon>
        <taxon>Actinomycetota</taxon>
        <taxon>Actinomycetes</taxon>
        <taxon>Mycobacteriales</taxon>
        <taxon>Mycobacteriaceae</taxon>
        <taxon>Mycolicibacterium</taxon>
    </lineage>
</organism>
<dbReference type="Proteomes" id="UP000192534">
    <property type="component" value="Unassembled WGS sequence"/>
</dbReference>
<dbReference type="RefSeq" id="WP_083118204.1">
    <property type="nucleotide sequence ID" value="NZ_JACKUO010000022.1"/>
</dbReference>
<keyword evidence="2" id="KW-1185">Reference proteome</keyword>
<accession>A0A1X0J035</accession>
<reference evidence="1 2" key="1">
    <citation type="submission" date="2016-12" db="EMBL/GenBank/DDBJ databases">
        <title>The new phylogeny of genus Mycobacterium.</title>
        <authorList>
            <person name="Tortoli E."/>
            <person name="Trovato A."/>
            <person name="Cirillo D.M."/>
        </authorList>
    </citation>
    <scope>NUCLEOTIDE SEQUENCE [LARGE SCALE GENOMIC DNA]</scope>
    <source>
        <strain evidence="1 2">DSM 44223</strain>
    </source>
</reference>
<protein>
    <submittedName>
        <fullName evidence="1">Uncharacterized protein</fullName>
    </submittedName>
</protein>
<name>A0A1X0J035_MYCRH</name>
<dbReference type="OrthoDB" id="4641000at2"/>
<dbReference type="AlphaFoldDB" id="A0A1X0J035"/>
<evidence type="ECO:0000313" key="1">
    <source>
        <dbReference type="EMBL" id="ORB54902.1"/>
    </source>
</evidence>